<dbReference type="KEGG" id="dli:dnl_09040"/>
<evidence type="ECO:0000256" key="1">
    <source>
        <dbReference type="SAM" id="Coils"/>
    </source>
</evidence>
<keyword evidence="3" id="KW-1185">Reference proteome</keyword>
<sequence length="483" mass="56030">MTNFDEHLEKLLAERKEKKTDNKKIDEKICSLLEDEFEKSDDLGSFLNIVENGMKNLYHIASKGIVSGYRRLSEDCKFIESIAYAYDRALVYQISSRFIAEGLISEGIKILSACCDQITDNGKKLPAKDFIQKLRTAFFQIPDLKEKPARIILEHENLPVNILICLTAVMSDNKIKNIYPILKELTLLQTSFVWNKLSFEEKEDFKNLTASFFKDFTGKKIDELIVNKEKKSLISDDFMNVFFPDAKGETDAVQETVTKDVAEEPMINEQLLQTGKTESAKSDTDTEGLKAFYHPNLQSKLSDEKIFKDAFPPLDAMADVVEWMQDIPQHELNKVSEWLEKHDDPMADLRQMESKLKDKIKSLNSEIDNYKTEKNELHKKVESLNKQIEEKNIDIRQLKADIKSQIKDHEEIVRNIITDGEEREKRLEQEFKNRIASKIQHLVDDFRYLKSESDLNVKSEGQEKVFCKLTEIFKYTLDIQVNV</sequence>
<protein>
    <submittedName>
        <fullName evidence="2">Uncharacterized protein</fullName>
    </submittedName>
</protein>
<evidence type="ECO:0000313" key="3">
    <source>
        <dbReference type="Proteomes" id="UP000663720"/>
    </source>
</evidence>
<dbReference type="RefSeq" id="WP_207690504.1">
    <property type="nucleotide sequence ID" value="NZ_CP061799.1"/>
</dbReference>
<dbReference type="EMBL" id="CP061799">
    <property type="protein sequence ID" value="QTA78675.1"/>
    <property type="molecule type" value="Genomic_DNA"/>
</dbReference>
<dbReference type="Proteomes" id="UP000663720">
    <property type="component" value="Chromosome"/>
</dbReference>
<proteinExistence type="predicted"/>
<name>A0A975GF04_9BACT</name>
<feature type="coiled-coil region" evidence="1">
    <location>
        <begin position="346"/>
        <end position="415"/>
    </location>
</feature>
<dbReference type="AlphaFoldDB" id="A0A975GF04"/>
<organism evidence="2 3">
    <name type="scientific">Desulfonema limicola</name>
    <dbReference type="NCBI Taxonomy" id="45656"/>
    <lineage>
        <taxon>Bacteria</taxon>
        <taxon>Pseudomonadati</taxon>
        <taxon>Thermodesulfobacteriota</taxon>
        <taxon>Desulfobacteria</taxon>
        <taxon>Desulfobacterales</taxon>
        <taxon>Desulfococcaceae</taxon>
        <taxon>Desulfonema</taxon>
    </lineage>
</organism>
<gene>
    <name evidence="2" type="ORF">dnl_09040</name>
</gene>
<evidence type="ECO:0000313" key="2">
    <source>
        <dbReference type="EMBL" id="QTA78675.1"/>
    </source>
</evidence>
<keyword evidence="1" id="KW-0175">Coiled coil</keyword>
<accession>A0A975GF04</accession>
<reference evidence="2" key="1">
    <citation type="journal article" date="2021" name="Microb. Physiol.">
        <title>Proteogenomic Insights into the Physiology of Marine, Sulfate-Reducing, Filamentous Desulfonema limicola and Desulfonema magnum.</title>
        <authorList>
            <person name="Schnaars V."/>
            <person name="Wohlbrand L."/>
            <person name="Scheve S."/>
            <person name="Hinrichs C."/>
            <person name="Reinhardt R."/>
            <person name="Rabus R."/>
        </authorList>
    </citation>
    <scope>NUCLEOTIDE SEQUENCE</scope>
    <source>
        <strain evidence="2">5ac10</strain>
    </source>
</reference>
<dbReference type="Gene3D" id="1.10.287.1490">
    <property type="match status" value="1"/>
</dbReference>